<evidence type="ECO:0000313" key="2">
    <source>
        <dbReference type="EMBL" id="MBV7259475.1"/>
    </source>
</evidence>
<protein>
    <submittedName>
        <fullName evidence="2">Uncharacterized protein</fullName>
    </submittedName>
</protein>
<evidence type="ECO:0000313" key="3">
    <source>
        <dbReference type="Proteomes" id="UP001138681"/>
    </source>
</evidence>
<organism evidence="2 3">
    <name type="scientific">Erythrobacter crassostreae</name>
    <dbReference type="NCBI Taxonomy" id="2828328"/>
    <lineage>
        <taxon>Bacteria</taxon>
        <taxon>Pseudomonadati</taxon>
        <taxon>Pseudomonadota</taxon>
        <taxon>Alphaproteobacteria</taxon>
        <taxon>Sphingomonadales</taxon>
        <taxon>Erythrobacteraceae</taxon>
        <taxon>Erythrobacter/Porphyrobacter group</taxon>
        <taxon>Erythrobacter</taxon>
    </lineage>
</organism>
<dbReference type="EMBL" id="JAGSPC010000001">
    <property type="protein sequence ID" value="MBV7259475.1"/>
    <property type="molecule type" value="Genomic_DNA"/>
</dbReference>
<gene>
    <name evidence="2" type="ORF">KCG46_07805</name>
</gene>
<dbReference type="Proteomes" id="UP001138681">
    <property type="component" value="Unassembled WGS sequence"/>
</dbReference>
<sequence length="70" mass="7803">MTEIELPVWFSVTLVAFTIGPMAATALWVERRFGEDRSKMRKVWVLFASIVGLAVLSVDFLAIKLMAVSS</sequence>
<keyword evidence="1" id="KW-0812">Transmembrane</keyword>
<comment type="caution">
    <text evidence="2">The sequence shown here is derived from an EMBL/GenBank/DDBJ whole genome shotgun (WGS) entry which is preliminary data.</text>
</comment>
<dbReference type="AlphaFoldDB" id="A0A9X1F617"/>
<feature type="transmembrane region" description="Helical" evidence="1">
    <location>
        <begin position="6"/>
        <end position="29"/>
    </location>
</feature>
<name>A0A9X1F617_9SPHN</name>
<proteinExistence type="predicted"/>
<reference evidence="2" key="1">
    <citation type="submission" date="2021-04" db="EMBL/GenBank/DDBJ databases">
        <authorList>
            <person name="Pira H."/>
            <person name="Risdian C."/>
            <person name="Wink J."/>
        </authorList>
    </citation>
    <scope>NUCLEOTIDE SEQUENCE</scope>
    <source>
        <strain evidence="2">WH158</strain>
    </source>
</reference>
<keyword evidence="1" id="KW-1133">Transmembrane helix</keyword>
<feature type="transmembrane region" description="Helical" evidence="1">
    <location>
        <begin position="41"/>
        <end position="63"/>
    </location>
</feature>
<keyword evidence="1" id="KW-0472">Membrane</keyword>
<keyword evidence="3" id="KW-1185">Reference proteome</keyword>
<accession>A0A9X1F617</accession>
<evidence type="ECO:0000256" key="1">
    <source>
        <dbReference type="SAM" id="Phobius"/>
    </source>
</evidence>
<dbReference type="RefSeq" id="WP_218404698.1">
    <property type="nucleotide sequence ID" value="NZ_JAGSPC010000001.1"/>
</dbReference>